<evidence type="ECO:0000256" key="4">
    <source>
        <dbReference type="ARBA" id="ARBA00024778"/>
    </source>
</evidence>
<feature type="compositionally biased region" description="Polar residues" evidence="6">
    <location>
        <begin position="284"/>
        <end position="296"/>
    </location>
</feature>
<dbReference type="CDD" id="cd09270">
    <property type="entry name" value="RNase_H2-B"/>
    <property type="match status" value="1"/>
</dbReference>
<feature type="compositionally biased region" description="Basic and acidic residues" evidence="6">
    <location>
        <begin position="399"/>
        <end position="414"/>
    </location>
</feature>
<feature type="domain" description="Ribonuclease H2 subunit B wHTH" evidence="7">
    <location>
        <begin position="130"/>
        <end position="341"/>
    </location>
</feature>
<comment type="subcellular location">
    <subcellularLocation>
        <location evidence="1">Nucleus</location>
    </subcellularLocation>
</comment>
<dbReference type="InterPro" id="IPR041195">
    <property type="entry name" value="Rnh202_N"/>
</dbReference>
<gene>
    <name evidence="9" type="ORF">B0T11DRAFT_19998</name>
</gene>
<dbReference type="AlphaFoldDB" id="A0A8K0XAF7"/>
<comment type="caution">
    <text evidence="9">The sequence shown here is derived from an EMBL/GenBank/DDBJ whole genome shotgun (WGS) entry which is preliminary data.</text>
</comment>
<feature type="region of interest" description="Disordered" evidence="6">
    <location>
        <begin position="257"/>
        <end position="308"/>
    </location>
</feature>
<feature type="domain" description="Rnh202 triple barrel" evidence="8">
    <location>
        <begin position="40"/>
        <end position="127"/>
    </location>
</feature>
<dbReference type="Pfam" id="PF09468">
    <property type="entry name" value="RNase_H2-Ydr279"/>
    <property type="match status" value="1"/>
</dbReference>
<feature type="compositionally biased region" description="Low complexity" evidence="6">
    <location>
        <begin position="266"/>
        <end position="283"/>
    </location>
</feature>
<evidence type="ECO:0000313" key="9">
    <source>
        <dbReference type="EMBL" id="KAH7376340.1"/>
    </source>
</evidence>
<evidence type="ECO:0000259" key="8">
    <source>
        <dbReference type="Pfam" id="PF17745"/>
    </source>
</evidence>
<evidence type="ECO:0000259" key="7">
    <source>
        <dbReference type="Pfam" id="PF09468"/>
    </source>
</evidence>
<keyword evidence="10" id="KW-1185">Reference proteome</keyword>
<dbReference type="Pfam" id="PF17745">
    <property type="entry name" value="Ydr279_N"/>
    <property type="match status" value="1"/>
</dbReference>
<feature type="compositionally biased region" description="Basic and acidic residues" evidence="6">
    <location>
        <begin position="428"/>
        <end position="437"/>
    </location>
</feature>
<organism evidence="9 10">
    <name type="scientific">Plectosphaerella cucumerina</name>
    <dbReference type="NCBI Taxonomy" id="40658"/>
    <lineage>
        <taxon>Eukaryota</taxon>
        <taxon>Fungi</taxon>
        <taxon>Dikarya</taxon>
        <taxon>Ascomycota</taxon>
        <taxon>Pezizomycotina</taxon>
        <taxon>Sordariomycetes</taxon>
        <taxon>Hypocreomycetidae</taxon>
        <taxon>Glomerellales</taxon>
        <taxon>Plectosphaerellaceae</taxon>
        <taxon>Plectosphaerella</taxon>
    </lineage>
</organism>
<dbReference type="Gene3D" id="1.10.20.120">
    <property type="match status" value="1"/>
</dbReference>
<dbReference type="GO" id="GO:0005654">
    <property type="term" value="C:nucleoplasm"/>
    <property type="evidence" value="ECO:0007669"/>
    <property type="project" value="TreeGrafter"/>
</dbReference>
<feature type="compositionally biased region" description="Basic and acidic residues" evidence="6">
    <location>
        <begin position="14"/>
        <end position="23"/>
    </location>
</feature>
<feature type="region of interest" description="Disordered" evidence="6">
    <location>
        <begin position="1"/>
        <end position="30"/>
    </location>
</feature>
<dbReference type="InterPro" id="IPR019024">
    <property type="entry name" value="RNase_H2_suB_wHTH"/>
</dbReference>
<keyword evidence="3" id="KW-0539">Nucleus</keyword>
<dbReference type="OrthoDB" id="29098at2759"/>
<reference evidence="9" key="1">
    <citation type="journal article" date="2021" name="Nat. Commun.">
        <title>Genetic determinants of endophytism in the Arabidopsis root mycobiome.</title>
        <authorList>
            <person name="Mesny F."/>
            <person name="Miyauchi S."/>
            <person name="Thiergart T."/>
            <person name="Pickel B."/>
            <person name="Atanasova L."/>
            <person name="Karlsson M."/>
            <person name="Huettel B."/>
            <person name="Barry K.W."/>
            <person name="Haridas S."/>
            <person name="Chen C."/>
            <person name="Bauer D."/>
            <person name="Andreopoulos W."/>
            <person name="Pangilinan J."/>
            <person name="LaButti K."/>
            <person name="Riley R."/>
            <person name="Lipzen A."/>
            <person name="Clum A."/>
            <person name="Drula E."/>
            <person name="Henrissat B."/>
            <person name="Kohler A."/>
            <person name="Grigoriev I.V."/>
            <person name="Martin F.M."/>
            <person name="Hacquard S."/>
        </authorList>
    </citation>
    <scope>NUCLEOTIDE SEQUENCE</scope>
    <source>
        <strain evidence="9">MPI-CAGE-AT-0016</strain>
    </source>
</reference>
<dbReference type="GO" id="GO:0006401">
    <property type="term" value="P:RNA catabolic process"/>
    <property type="evidence" value="ECO:0007669"/>
    <property type="project" value="TreeGrafter"/>
</dbReference>
<dbReference type="EMBL" id="JAGPXD010000001">
    <property type="protein sequence ID" value="KAH7376340.1"/>
    <property type="molecule type" value="Genomic_DNA"/>
</dbReference>
<accession>A0A8K0XAF7</accession>
<dbReference type="PANTHER" id="PTHR13383:SF11">
    <property type="entry name" value="RIBONUCLEASE H2 SUBUNIT B"/>
    <property type="match status" value="1"/>
</dbReference>
<dbReference type="PANTHER" id="PTHR13383">
    <property type="entry name" value="RIBONUCLEASE H2 SUBUNIT B"/>
    <property type="match status" value="1"/>
</dbReference>
<proteinExistence type="predicted"/>
<comment type="function">
    <text evidence="4">Non catalytic subunit of RNase H2, an endonuclease that specifically degrades the RNA of RNA:DNA hybrids. Participates in DNA replication, possibly by mediating the removal of lagging-strand Okazaki fragment RNA primers during DNA replication. Mediates the excision of single ribonucleotides from DNA:RNA duplexes.</text>
</comment>
<evidence type="ECO:0000256" key="3">
    <source>
        <dbReference type="ARBA" id="ARBA00023242"/>
    </source>
</evidence>
<dbReference type="GO" id="GO:0032299">
    <property type="term" value="C:ribonuclease H2 complex"/>
    <property type="evidence" value="ECO:0007669"/>
    <property type="project" value="InterPro"/>
</dbReference>
<evidence type="ECO:0000256" key="2">
    <source>
        <dbReference type="ARBA" id="ARBA00019062"/>
    </source>
</evidence>
<dbReference type="InterPro" id="IPR040456">
    <property type="entry name" value="RNase_H2_suB"/>
</dbReference>
<evidence type="ECO:0000256" key="6">
    <source>
        <dbReference type="SAM" id="MobiDB-lite"/>
    </source>
</evidence>
<sequence>MAKTRAAKATPASKAEEKAEASEAKYALPEETSEPSKLFILPTILSQDALIVSLPNPRYAKPTRYLVCPENGIFEFTKISAPKTTPRSFLVEPAPSTTSKAQPDTDAARFQAHVTDGADLFVATAIDPVFLILPGLFGPTTSKSDAKRLFLSSDDHFDALSNTSSDLAEVLRCGNTRARLEARMEAVSDTVDAGDEKMYRLSEKKLTRLVLSKAAAMGATSLPPSMEDKFVLKALEAPLLVQHSSAVGAPAKKEAASTLGTLTPGTESAESQTSATTTDSTASFVSEASTAATSINGEPAEEGVTSSMKATPAITTLQRTRVAFNFICASYIPPGIATRLQELLQDTETAGVDFAPLDAYLKDLAKARAEASASRSMTDYSRKRQVDDEEEEARAEKKRKIEEEKKRKANESRGVKNLRKVNTTGMKKMSDFFKKKV</sequence>
<evidence type="ECO:0000256" key="1">
    <source>
        <dbReference type="ARBA" id="ARBA00004123"/>
    </source>
</evidence>
<protein>
    <recommendedName>
        <fullName evidence="2">Ribonuclease H2 subunit B</fullName>
    </recommendedName>
    <alternativeName>
        <fullName evidence="5">Ribonuclease HI subunit B</fullName>
    </alternativeName>
</protein>
<feature type="compositionally biased region" description="Low complexity" evidence="6">
    <location>
        <begin position="1"/>
        <end position="13"/>
    </location>
</feature>
<evidence type="ECO:0000256" key="5">
    <source>
        <dbReference type="ARBA" id="ARBA00033464"/>
    </source>
</evidence>
<name>A0A8K0XAF7_9PEZI</name>
<evidence type="ECO:0000313" key="10">
    <source>
        <dbReference type="Proteomes" id="UP000813385"/>
    </source>
</evidence>
<feature type="region of interest" description="Disordered" evidence="6">
    <location>
        <begin position="371"/>
        <end position="437"/>
    </location>
</feature>
<dbReference type="Proteomes" id="UP000813385">
    <property type="component" value="Unassembled WGS sequence"/>
</dbReference>